<sequence length="127" mass="13618">MKVAIIETSRDWVGWALLGLGVSFPAHQFIGGLCLALAAGSMIARHRRSNAKHWAVMATSGVVATIAVIATQGWDHFGVLPQLIMALSGALSGWGINMVVKMMDRFEKRSSDIADKLVSRVLGKDGD</sequence>
<feature type="transmembrane region" description="Helical" evidence="1">
    <location>
        <begin position="12"/>
        <end position="42"/>
    </location>
</feature>
<protein>
    <submittedName>
        <fullName evidence="2">Uncharacterized protein</fullName>
    </submittedName>
</protein>
<feature type="transmembrane region" description="Helical" evidence="1">
    <location>
        <begin position="54"/>
        <end position="74"/>
    </location>
</feature>
<comment type="caution">
    <text evidence="2">The sequence shown here is derived from an EMBL/GenBank/DDBJ whole genome shotgun (WGS) entry which is preliminary data.</text>
</comment>
<organism evidence="2 3">
    <name type="scientific">Parasedimentitalea denitrificans</name>
    <dbReference type="NCBI Taxonomy" id="2211118"/>
    <lineage>
        <taxon>Bacteria</taxon>
        <taxon>Pseudomonadati</taxon>
        <taxon>Pseudomonadota</taxon>
        <taxon>Alphaproteobacteria</taxon>
        <taxon>Rhodobacterales</taxon>
        <taxon>Paracoccaceae</taxon>
        <taxon>Parasedimentitalea</taxon>
    </lineage>
</organism>
<feature type="transmembrane region" description="Helical" evidence="1">
    <location>
        <begin position="80"/>
        <end position="100"/>
    </location>
</feature>
<evidence type="ECO:0000313" key="2">
    <source>
        <dbReference type="EMBL" id="NIZ63278.1"/>
    </source>
</evidence>
<gene>
    <name evidence="2" type="ORF">DL239_20125</name>
</gene>
<keyword evidence="3" id="KW-1185">Reference proteome</keyword>
<proteinExistence type="predicted"/>
<accession>A0ABX0WC44</accession>
<keyword evidence="1" id="KW-0472">Membrane</keyword>
<keyword evidence="1" id="KW-1133">Transmembrane helix</keyword>
<dbReference type="Proteomes" id="UP001429564">
    <property type="component" value="Unassembled WGS sequence"/>
</dbReference>
<dbReference type="RefSeq" id="WP_167685870.1">
    <property type="nucleotide sequence ID" value="NZ_QHLQ01000034.1"/>
</dbReference>
<evidence type="ECO:0000256" key="1">
    <source>
        <dbReference type="SAM" id="Phobius"/>
    </source>
</evidence>
<reference evidence="2 3" key="1">
    <citation type="submission" date="2018-05" db="EMBL/GenBank/DDBJ databases">
        <authorList>
            <person name="Zhang Y.-J."/>
        </authorList>
    </citation>
    <scope>NUCLEOTIDE SEQUENCE [LARGE SCALE GENOMIC DNA]</scope>
    <source>
        <strain evidence="2 3">CY04</strain>
    </source>
</reference>
<name>A0ABX0WC44_9RHOB</name>
<keyword evidence="1" id="KW-0812">Transmembrane</keyword>
<evidence type="ECO:0000313" key="3">
    <source>
        <dbReference type="Proteomes" id="UP001429564"/>
    </source>
</evidence>
<dbReference type="EMBL" id="QHLQ01000034">
    <property type="protein sequence ID" value="NIZ63278.1"/>
    <property type="molecule type" value="Genomic_DNA"/>
</dbReference>